<dbReference type="OrthoDB" id="18170at2759"/>
<evidence type="ECO:0000313" key="10">
    <source>
        <dbReference type="Proteomes" id="UP000027195"/>
    </source>
</evidence>
<keyword evidence="4" id="KW-0808">Transferase</keyword>
<evidence type="ECO:0008006" key="11">
    <source>
        <dbReference type="Google" id="ProtNLM"/>
    </source>
</evidence>
<dbReference type="HOGENOM" id="CLU_034879_4_0_1"/>
<accession>A0A067M5A5</accession>
<dbReference type="GO" id="GO:0005886">
    <property type="term" value="C:plasma membrane"/>
    <property type="evidence" value="ECO:0007669"/>
    <property type="project" value="TreeGrafter"/>
</dbReference>
<comment type="subcellular location">
    <subcellularLocation>
        <location evidence="2">Membrane</location>
        <topology evidence="2">Multi-pass membrane protein</topology>
    </subcellularLocation>
</comment>
<gene>
    <name evidence="9" type="ORF">BOTBODRAFT_147629</name>
</gene>
<dbReference type="InParanoid" id="A0A067M5A5"/>
<evidence type="ECO:0000256" key="3">
    <source>
        <dbReference type="ARBA" id="ARBA00005985"/>
    </source>
</evidence>
<dbReference type="Proteomes" id="UP000027195">
    <property type="component" value="Unassembled WGS sequence"/>
</dbReference>
<feature type="transmembrane region" description="Helical" evidence="8">
    <location>
        <begin position="320"/>
        <end position="337"/>
    </location>
</feature>
<evidence type="ECO:0000256" key="4">
    <source>
        <dbReference type="ARBA" id="ARBA00022679"/>
    </source>
</evidence>
<reference evidence="10" key="1">
    <citation type="journal article" date="2014" name="Proc. Natl. Acad. Sci. U.S.A.">
        <title>Extensive sampling of basidiomycete genomes demonstrates inadequacy of the white-rot/brown-rot paradigm for wood decay fungi.</title>
        <authorList>
            <person name="Riley R."/>
            <person name="Salamov A.A."/>
            <person name="Brown D.W."/>
            <person name="Nagy L.G."/>
            <person name="Floudas D."/>
            <person name="Held B.W."/>
            <person name="Levasseur A."/>
            <person name="Lombard V."/>
            <person name="Morin E."/>
            <person name="Otillar R."/>
            <person name="Lindquist E.A."/>
            <person name="Sun H."/>
            <person name="LaButti K.M."/>
            <person name="Schmutz J."/>
            <person name="Jabbour D."/>
            <person name="Luo H."/>
            <person name="Baker S.E."/>
            <person name="Pisabarro A.G."/>
            <person name="Walton J.D."/>
            <person name="Blanchette R.A."/>
            <person name="Henrissat B."/>
            <person name="Martin F."/>
            <person name="Cullen D."/>
            <person name="Hibbett D.S."/>
            <person name="Grigoriev I.V."/>
        </authorList>
    </citation>
    <scope>NUCLEOTIDE SEQUENCE [LARGE SCALE GENOMIC DNA]</scope>
    <source>
        <strain evidence="10">FD-172 SS1</strain>
    </source>
</reference>
<dbReference type="AlphaFoldDB" id="A0A067M5A5"/>
<comment type="similarity">
    <text evidence="3">Belongs to the UbiA prenyltransferase family.</text>
</comment>
<keyword evidence="10" id="KW-1185">Reference proteome</keyword>
<dbReference type="Gene3D" id="1.20.120.1780">
    <property type="entry name" value="UbiA prenyltransferase"/>
    <property type="match status" value="1"/>
</dbReference>
<dbReference type="PANTHER" id="PTHR11048">
    <property type="entry name" value="PRENYLTRANSFERASES"/>
    <property type="match status" value="1"/>
</dbReference>
<dbReference type="Gene3D" id="1.10.357.140">
    <property type="entry name" value="UbiA prenyltransferase"/>
    <property type="match status" value="1"/>
</dbReference>
<name>A0A067M5A5_BOTB1</name>
<feature type="transmembrane region" description="Helical" evidence="8">
    <location>
        <begin position="144"/>
        <end position="162"/>
    </location>
</feature>
<feature type="transmembrane region" description="Helical" evidence="8">
    <location>
        <begin position="67"/>
        <end position="85"/>
    </location>
</feature>
<dbReference type="InterPro" id="IPR000537">
    <property type="entry name" value="UbiA_prenyltransferase"/>
</dbReference>
<feature type="transmembrane region" description="Helical" evidence="8">
    <location>
        <begin position="37"/>
        <end position="55"/>
    </location>
</feature>
<evidence type="ECO:0000256" key="5">
    <source>
        <dbReference type="ARBA" id="ARBA00022692"/>
    </source>
</evidence>
<dbReference type="PANTHER" id="PTHR11048:SF28">
    <property type="entry name" value="4-HYDROXYBENZOATE POLYPRENYLTRANSFERASE, MITOCHONDRIAL"/>
    <property type="match status" value="1"/>
</dbReference>
<feature type="transmembrane region" description="Helical" evidence="8">
    <location>
        <begin position="168"/>
        <end position="192"/>
    </location>
</feature>
<keyword evidence="7 8" id="KW-0472">Membrane</keyword>
<evidence type="ECO:0000256" key="6">
    <source>
        <dbReference type="ARBA" id="ARBA00022989"/>
    </source>
</evidence>
<evidence type="ECO:0000256" key="2">
    <source>
        <dbReference type="ARBA" id="ARBA00004141"/>
    </source>
</evidence>
<dbReference type="STRING" id="930990.A0A067M5A5"/>
<evidence type="ECO:0000256" key="8">
    <source>
        <dbReference type="SAM" id="Phobius"/>
    </source>
</evidence>
<protein>
    <recommendedName>
        <fullName evidence="11">UbiA prenyltransferase</fullName>
    </recommendedName>
</protein>
<dbReference type="EMBL" id="KL198065">
    <property type="protein sequence ID" value="KDQ10744.1"/>
    <property type="molecule type" value="Genomic_DNA"/>
</dbReference>
<dbReference type="Pfam" id="PF01040">
    <property type="entry name" value="UbiA"/>
    <property type="match status" value="1"/>
</dbReference>
<evidence type="ECO:0000256" key="1">
    <source>
        <dbReference type="ARBA" id="ARBA00001946"/>
    </source>
</evidence>
<keyword evidence="6 8" id="KW-1133">Transmembrane helix</keyword>
<dbReference type="GO" id="GO:0016765">
    <property type="term" value="F:transferase activity, transferring alkyl or aryl (other than methyl) groups"/>
    <property type="evidence" value="ECO:0007669"/>
    <property type="project" value="InterPro"/>
</dbReference>
<evidence type="ECO:0000313" key="9">
    <source>
        <dbReference type="EMBL" id="KDQ10744.1"/>
    </source>
</evidence>
<sequence>MSTSISALRKSHASPSFAALVGKTANACFRLGRFHTLMGYVIFTTPAVITVALYHAARLGSAPSLELVQSAARLTLALIICILSYRGAGLAWDDIIDRDIDGSVARTKSRPLPAGDISLSGALLYCGFQISITSLLFQKLLPMEASLVNAIGWIIFLVYPFLKFFTYWAQAGGSLLMAWVVPVAWVACVCTFEPSGAATVADKWAYVASIAARDWQIVLPIFMIEFLFSFFHETVYGCQDTSDDMKLGVFSTSILFGYQRGPQILKPIIFAYLGVVFYSTYLVGLHAVLLTLIPSYVLISEIYALRMADPRSCARFAKRGIEIKIILGLTCWVSFLWKACFA</sequence>
<keyword evidence="5 8" id="KW-0812">Transmembrane</keyword>
<organism evidence="9 10">
    <name type="scientific">Botryobasidium botryosum (strain FD-172 SS1)</name>
    <dbReference type="NCBI Taxonomy" id="930990"/>
    <lineage>
        <taxon>Eukaryota</taxon>
        <taxon>Fungi</taxon>
        <taxon>Dikarya</taxon>
        <taxon>Basidiomycota</taxon>
        <taxon>Agaricomycotina</taxon>
        <taxon>Agaricomycetes</taxon>
        <taxon>Cantharellales</taxon>
        <taxon>Botryobasidiaceae</taxon>
        <taxon>Botryobasidium</taxon>
    </lineage>
</organism>
<proteinExistence type="inferred from homology"/>
<evidence type="ECO:0000256" key="7">
    <source>
        <dbReference type="ARBA" id="ARBA00023136"/>
    </source>
</evidence>
<comment type="cofactor">
    <cofactor evidence="1">
        <name>Mg(2+)</name>
        <dbReference type="ChEBI" id="CHEBI:18420"/>
    </cofactor>
</comment>
<feature type="transmembrane region" description="Helical" evidence="8">
    <location>
        <begin position="269"/>
        <end position="299"/>
    </location>
</feature>
<dbReference type="InterPro" id="IPR044878">
    <property type="entry name" value="UbiA_sf"/>
</dbReference>
<dbReference type="InterPro" id="IPR039653">
    <property type="entry name" value="Prenyltransferase"/>
</dbReference>